<dbReference type="AlphaFoldDB" id="A0A7Y9WGB0"/>
<name>A0A7Y9WGB0_9BURK</name>
<gene>
    <name evidence="2" type="ORF">GGD41_006894</name>
</gene>
<organism evidence="2 3">
    <name type="scientific">Paraburkholderia bryophila</name>
    <dbReference type="NCBI Taxonomy" id="420952"/>
    <lineage>
        <taxon>Bacteria</taxon>
        <taxon>Pseudomonadati</taxon>
        <taxon>Pseudomonadota</taxon>
        <taxon>Betaproteobacteria</taxon>
        <taxon>Burkholderiales</taxon>
        <taxon>Burkholderiaceae</taxon>
        <taxon>Paraburkholderia</taxon>
    </lineage>
</organism>
<sequence length="66" mass="7036">MNTITKAAINLAAIKKAARKVAGYIACAAAVAVVAACHGPAGEDRRNGNVEQQQIIYGGERRLERW</sequence>
<protein>
    <submittedName>
        <fullName evidence="2">Uncharacterized protein</fullName>
    </submittedName>
</protein>
<comment type="caution">
    <text evidence="2">The sequence shown here is derived from an EMBL/GenBank/DDBJ whole genome shotgun (WGS) entry which is preliminary data.</text>
</comment>
<dbReference type="EMBL" id="JACCAU010000001">
    <property type="protein sequence ID" value="NYH19666.1"/>
    <property type="molecule type" value="Genomic_DNA"/>
</dbReference>
<feature type="transmembrane region" description="Helical" evidence="1">
    <location>
        <begin position="21"/>
        <end position="41"/>
    </location>
</feature>
<dbReference type="Proteomes" id="UP000572540">
    <property type="component" value="Unassembled WGS sequence"/>
</dbReference>
<keyword evidence="1" id="KW-0812">Transmembrane</keyword>
<evidence type="ECO:0000256" key="1">
    <source>
        <dbReference type="SAM" id="Phobius"/>
    </source>
</evidence>
<accession>A0A7Y9WGB0</accession>
<keyword evidence="1" id="KW-1133">Transmembrane helix</keyword>
<evidence type="ECO:0000313" key="3">
    <source>
        <dbReference type="Proteomes" id="UP000572540"/>
    </source>
</evidence>
<proteinExistence type="predicted"/>
<evidence type="ECO:0000313" key="2">
    <source>
        <dbReference type="EMBL" id="NYH19666.1"/>
    </source>
</evidence>
<reference evidence="2 3" key="1">
    <citation type="submission" date="2020-07" db="EMBL/GenBank/DDBJ databases">
        <title>Exploring microbial biodiversity for novel pathways involved in the catabolism of aromatic compounds derived from lignin.</title>
        <authorList>
            <person name="Elkins J."/>
        </authorList>
    </citation>
    <scope>NUCLEOTIDE SEQUENCE [LARGE SCALE GENOMIC DNA]</scope>
    <source>
        <strain evidence="2 3">H2C3B</strain>
    </source>
</reference>
<keyword evidence="1" id="KW-0472">Membrane</keyword>